<reference evidence="15" key="1">
    <citation type="submission" date="2021-06" db="EMBL/GenBank/DDBJ databases">
        <title>Emergence of genetically related NDM-1-producing Providencia rettgeri strains in Argentina.</title>
        <authorList>
            <person name="Pasteran F."/>
            <person name="Meo A."/>
            <person name="Gomez S."/>
            <person name="Derdoy L."/>
            <person name="Albronoz E."/>
            <person name="Faccone D."/>
            <person name="Guerriero L."/>
            <person name="Archuby D."/>
            <person name="Tarzia A."/>
            <person name="Lopez M."/>
            <person name="Corso A."/>
        </authorList>
    </citation>
    <scope>NUCLEOTIDE SEQUENCE</scope>
    <source>
        <strain evidence="15">PreM15628</strain>
    </source>
</reference>
<dbReference type="GO" id="GO:0055085">
    <property type="term" value="P:transmembrane transport"/>
    <property type="evidence" value="ECO:0007669"/>
    <property type="project" value="InterPro"/>
</dbReference>
<evidence type="ECO:0000256" key="8">
    <source>
        <dbReference type="ARBA" id="ARBA00022989"/>
    </source>
</evidence>
<feature type="transmembrane region" description="Helical" evidence="13">
    <location>
        <begin position="43"/>
        <end position="68"/>
    </location>
</feature>
<evidence type="ECO:0000256" key="4">
    <source>
        <dbReference type="ARBA" id="ARBA00022475"/>
    </source>
</evidence>
<keyword evidence="3 13" id="KW-0813">Transport</keyword>
<evidence type="ECO:0000256" key="9">
    <source>
        <dbReference type="ARBA" id="ARBA00023136"/>
    </source>
</evidence>
<evidence type="ECO:0000256" key="10">
    <source>
        <dbReference type="ARBA" id="ARBA00055654"/>
    </source>
</evidence>
<proteinExistence type="inferred from homology"/>
<comment type="function">
    <text evidence="10">Part of the ABC transporter complex ArtPIQMJ involved in arginine transport. Probably responsible for the translocation of the substrate across the membrane.</text>
</comment>
<evidence type="ECO:0000256" key="1">
    <source>
        <dbReference type="ARBA" id="ARBA00004429"/>
    </source>
</evidence>
<keyword evidence="8 13" id="KW-1133">Transmembrane helix</keyword>
<feature type="transmembrane region" description="Helical" evidence="13">
    <location>
        <begin position="6"/>
        <end position="31"/>
    </location>
</feature>
<keyword evidence="6 13" id="KW-0812">Transmembrane</keyword>
<comment type="similarity">
    <text evidence="2">Belongs to the binding-protein-dependent transport system permease family. HisMQ subfamily.</text>
</comment>
<dbReference type="GO" id="GO:0006865">
    <property type="term" value="P:amino acid transport"/>
    <property type="evidence" value="ECO:0007669"/>
    <property type="project" value="UniProtKB-KW"/>
</dbReference>
<evidence type="ECO:0000259" key="14">
    <source>
        <dbReference type="PROSITE" id="PS50928"/>
    </source>
</evidence>
<keyword evidence="5" id="KW-0997">Cell inner membrane</keyword>
<dbReference type="Pfam" id="PF00528">
    <property type="entry name" value="BPD_transp_1"/>
    <property type="match status" value="1"/>
</dbReference>
<evidence type="ECO:0000313" key="16">
    <source>
        <dbReference type="Proteomes" id="UP000682358"/>
    </source>
</evidence>
<dbReference type="InterPro" id="IPR035906">
    <property type="entry name" value="MetI-like_sf"/>
</dbReference>
<dbReference type="PANTHER" id="PTHR30133:SF2">
    <property type="entry name" value="ARGININE ABC TRANSPORTER PERMEASE PROTEIN ARTQ"/>
    <property type="match status" value="1"/>
</dbReference>
<dbReference type="PANTHER" id="PTHR30133">
    <property type="entry name" value="CATIONIC AMINO ACID TRANSPORTER, MEMBRANE COMPONENT"/>
    <property type="match status" value="1"/>
</dbReference>
<keyword evidence="9 13" id="KW-0472">Membrane</keyword>
<dbReference type="NCBIfam" id="NF008337">
    <property type="entry name" value="PRK11123.1"/>
    <property type="match status" value="1"/>
</dbReference>
<comment type="subunit">
    <text evidence="11">The complex is composed of two ATP-binding proteins (ArtP), two transmembrane proteins (ArtM and ArtQ) and two solute-binding proteins (ArtJ and ArtI).</text>
</comment>
<evidence type="ECO:0000256" key="11">
    <source>
        <dbReference type="ARBA" id="ARBA00063465"/>
    </source>
</evidence>
<evidence type="ECO:0000313" key="15">
    <source>
        <dbReference type="EMBL" id="QWQ19632.2"/>
    </source>
</evidence>
<dbReference type="FunFam" id="1.10.3720.10:FF:000027">
    <property type="entry name" value="Arginine ABC transporter, permease protein ArtQ"/>
    <property type="match status" value="1"/>
</dbReference>
<evidence type="ECO:0000256" key="6">
    <source>
        <dbReference type="ARBA" id="ARBA00022692"/>
    </source>
</evidence>
<evidence type="ECO:0000256" key="12">
    <source>
        <dbReference type="ARBA" id="ARBA00069341"/>
    </source>
</evidence>
<dbReference type="Proteomes" id="UP000682358">
    <property type="component" value="Chromosome"/>
</dbReference>
<keyword evidence="4" id="KW-1003">Cell membrane</keyword>
<dbReference type="InterPro" id="IPR000515">
    <property type="entry name" value="MetI-like"/>
</dbReference>
<organism evidence="15 16">
    <name type="scientific">Providencia rettgeri</name>
    <dbReference type="NCBI Taxonomy" id="587"/>
    <lineage>
        <taxon>Bacteria</taxon>
        <taxon>Pseudomonadati</taxon>
        <taxon>Pseudomonadota</taxon>
        <taxon>Gammaproteobacteria</taxon>
        <taxon>Enterobacterales</taxon>
        <taxon>Morganellaceae</taxon>
        <taxon>Providencia</taxon>
    </lineage>
</organism>
<dbReference type="AlphaFoldDB" id="A0AAJ4NFQ9"/>
<evidence type="ECO:0000256" key="3">
    <source>
        <dbReference type="ARBA" id="ARBA00022448"/>
    </source>
</evidence>
<feature type="transmembrane region" description="Helical" evidence="13">
    <location>
        <begin position="108"/>
        <end position="125"/>
    </location>
</feature>
<dbReference type="Gene3D" id="1.10.3720.10">
    <property type="entry name" value="MetI-like"/>
    <property type="match status" value="1"/>
</dbReference>
<dbReference type="InterPro" id="IPR051613">
    <property type="entry name" value="ABC_transp_permease_HisMQ"/>
</dbReference>
<evidence type="ECO:0000256" key="5">
    <source>
        <dbReference type="ARBA" id="ARBA00022519"/>
    </source>
</evidence>
<dbReference type="EMBL" id="CP076405">
    <property type="protein sequence ID" value="QWQ19632.2"/>
    <property type="molecule type" value="Genomic_DNA"/>
</dbReference>
<dbReference type="PROSITE" id="PS50928">
    <property type="entry name" value="ABC_TM1"/>
    <property type="match status" value="1"/>
</dbReference>
<dbReference type="CDD" id="cd06261">
    <property type="entry name" value="TM_PBP2"/>
    <property type="match status" value="1"/>
</dbReference>
<keyword evidence="7" id="KW-0029">Amino-acid transport</keyword>
<sequence length="249" mass="28030">MSNFLFLTSAAGITVGLAVSALVLGLILAMLFTAWESVRFKPIAFLGTCWVTLIRGLPELLVVLFVYFGTLQLINLFGDGFDINLGFWQTTIQIDPSIFFANSGEFDYTPFVCGVIALALLYASYASQTLRGALKAVPYGQWEAGFALGLNKRTIFFRFIMPQMWRHALPGLGNQWLVLLKDTALVSLISVNDLMLQTKTIVNRTHEPFTWYAIVGLIYLAITLVSQVILKRIELRTTRFERGESKWWI</sequence>
<protein>
    <recommendedName>
        <fullName evidence="12">Arginine ABC transporter permease protein ArtQ</fullName>
    </recommendedName>
</protein>
<dbReference type="GO" id="GO:0005886">
    <property type="term" value="C:plasma membrane"/>
    <property type="evidence" value="ECO:0007669"/>
    <property type="project" value="UniProtKB-SubCell"/>
</dbReference>
<name>A0AAJ4NFQ9_PRORE</name>
<accession>A0AAJ4NFQ9</accession>
<feature type="domain" description="ABC transmembrane type-1" evidence="14">
    <location>
        <begin position="7"/>
        <end position="230"/>
    </location>
</feature>
<evidence type="ECO:0000256" key="2">
    <source>
        <dbReference type="ARBA" id="ARBA00010072"/>
    </source>
</evidence>
<feature type="transmembrane region" description="Helical" evidence="13">
    <location>
        <begin position="209"/>
        <end position="230"/>
    </location>
</feature>
<evidence type="ECO:0000256" key="13">
    <source>
        <dbReference type="RuleBase" id="RU363032"/>
    </source>
</evidence>
<evidence type="ECO:0000256" key="7">
    <source>
        <dbReference type="ARBA" id="ARBA00022970"/>
    </source>
</evidence>
<comment type="subcellular location">
    <subcellularLocation>
        <location evidence="1">Cell inner membrane</location>
        <topology evidence="1">Multi-pass membrane protein</topology>
    </subcellularLocation>
    <subcellularLocation>
        <location evidence="13">Cell membrane</location>
        <topology evidence="13">Multi-pass membrane protein</topology>
    </subcellularLocation>
</comment>
<gene>
    <name evidence="15" type="primary">artQ</name>
    <name evidence="15" type="ORF">KOF27_13510</name>
</gene>
<dbReference type="SUPFAM" id="SSF161098">
    <property type="entry name" value="MetI-like"/>
    <property type="match status" value="1"/>
</dbReference>